<feature type="compositionally biased region" description="Polar residues" evidence="7">
    <location>
        <begin position="142"/>
        <end position="153"/>
    </location>
</feature>
<feature type="compositionally biased region" description="Basic residues" evidence="7">
    <location>
        <begin position="108"/>
        <end position="120"/>
    </location>
</feature>
<feature type="region of interest" description="Disordered" evidence="7">
    <location>
        <begin position="64"/>
        <end position="166"/>
    </location>
</feature>
<dbReference type="Gene3D" id="2.30.29.30">
    <property type="entry name" value="Pleckstrin-homology domain (PH domain)/Phosphotyrosine-binding domain (PTB)"/>
    <property type="match status" value="1"/>
</dbReference>
<feature type="binding site" evidence="6">
    <location>
        <begin position="677"/>
        <end position="680"/>
    </location>
    <ligand>
        <name>substrate</name>
    </ligand>
</feature>
<dbReference type="Pfam" id="PF06602">
    <property type="entry name" value="Myotub-related"/>
    <property type="match status" value="1"/>
</dbReference>
<dbReference type="InterPro" id="IPR011993">
    <property type="entry name" value="PH-like_dom_sf"/>
</dbReference>
<evidence type="ECO:0000256" key="2">
    <source>
        <dbReference type="ARBA" id="ARBA00004496"/>
    </source>
</evidence>
<dbReference type="EMBL" id="WSZM01000362">
    <property type="protein sequence ID" value="KAF4034517.1"/>
    <property type="molecule type" value="Genomic_DNA"/>
</dbReference>
<dbReference type="PANTHER" id="PTHR10807">
    <property type="entry name" value="MYOTUBULARIN-RELATED"/>
    <property type="match status" value="1"/>
</dbReference>
<dbReference type="PROSITE" id="PS51613">
    <property type="entry name" value="SAM_MT_RRMJ"/>
    <property type="match status" value="1"/>
</dbReference>
<comment type="subcellular location">
    <subcellularLocation>
        <location evidence="2">Cytoplasm</location>
    </subcellularLocation>
    <subcellularLocation>
        <location evidence="1">Endomembrane system</location>
        <topology evidence="1">Peripheral membrane protein</topology>
    </subcellularLocation>
</comment>
<protein>
    <submittedName>
        <fullName evidence="11">FtsJ-like methyltransferase</fullName>
    </submittedName>
</protein>
<dbReference type="SUPFAM" id="SSF53335">
    <property type="entry name" value="S-adenosyl-L-methionine-dependent methyltransferases"/>
    <property type="match status" value="1"/>
</dbReference>
<dbReference type="InterPro" id="IPR002877">
    <property type="entry name" value="RNA_MeTrfase_FtsJ_dom"/>
</dbReference>
<evidence type="ECO:0000256" key="5">
    <source>
        <dbReference type="PIRSR" id="PIRSR630564-1"/>
    </source>
</evidence>
<accession>A0A833SHB4</accession>
<dbReference type="Proteomes" id="UP000602510">
    <property type="component" value="Unassembled WGS sequence"/>
</dbReference>
<proteinExistence type="inferred from homology"/>
<feature type="domain" description="Myotubularin phosphatase" evidence="9">
    <location>
        <begin position="538"/>
        <end position="930"/>
    </location>
</feature>
<evidence type="ECO:0000256" key="1">
    <source>
        <dbReference type="ARBA" id="ARBA00004184"/>
    </source>
</evidence>
<feature type="compositionally biased region" description="Low complexity" evidence="7">
    <location>
        <begin position="1042"/>
        <end position="1057"/>
    </location>
</feature>
<name>A0A833SHB4_PHYIN</name>
<dbReference type="InterPro" id="IPR003595">
    <property type="entry name" value="Tyr_Pase_cat"/>
</dbReference>
<dbReference type="CDD" id="cd14507">
    <property type="entry name" value="PTP-MTM-like"/>
    <property type="match status" value="1"/>
</dbReference>
<evidence type="ECO:0000256" key="3">
    <source>
        <dbReference type="ARBA" id="ARBA00007471"/>
    </source>
</evidence>
<organism evidence="11 12">
    <name type="scientific">Phytophthora infestans</name>
    <name type="common">Potato late blight agent</name>
    <name type="synonym">Botrytis infestans</name>
    <dbReference type="NCBI Taxonomy" id="4787"/>
    <lineage>
        <taxon>Eukaryota</taxon>
        <taxon>Sar</taxon>
        <taxon>Stramenopiles</taxon>
        <taxon>Oomycota</taxon>
        <taxon>Peronosporomycetes</taxon>
        <taxon>Peronosporales</taxon>
        <taxon>Peronosporaceae</taxon>
        <taxon>Phytophthora</taxon>
    </lineage>
</organism>
<feature type="region of interest" description="Disordered" evidence="7">
    <location>
        <begin position="1031"/>
        <end position="1060"/>
    </location>
</feature>
<dbReference type="SUPFAM" id="SSF52799">
    <property type="entry name" value="(Phosphotyrosine protein) phosphatases II"/>
    <property type="match status" value="1"/>
</dbReference>
<dbReference type="InterPro" id="IPR029063">
    <property type="entry name" value="SAM-dependent_MTases_sf"/>
</dbReference>
<feature type="region of interest" description="Disordered" evidence="7">
    <location>
        <begin position="944"/>
        <end position="983"/>
    </location>
</feature>
<feature type="domain" description="RrmJ-type SAM-dependent 2'-O-MTase" evidence="10">
    <location>
        <begin position="1339"/>
        <end position="1544"/>
    </location>
</feature>
<comment type="similarity">
    <text evidence="3">Belongs to the protein-tyrosine phosphatase family. Non-receptor class myotubularin subfamily.</text>
</comment>
<dbReference type="SUPFAM" id="SSF50729">
    <property type="entry name" value="PH domain-like"/>
    <property type="match status" value="1"/>
</dbReference>
<evidence type="ECO:0000256" key="6">
    <source>
        <dbReference type="PIRSR" id="PIRSR630564-2"/>
    </source>
</evidence>
<dbReference type="PROSITE" id="PS00383">
    <property type="entry name" value="TYR_PHOSPHATASE_1"/>
    <property type="match status" value="1"/>
</dbReference>
<evidence type="ECO:0000313" key="11">
    <source>
        <dbReference type="EMBL" id="KAF4034517.1"/>
    </source>
</evidence>
<dbReference type="PANTHER" id="PTHR10807:SF128">
    <property type="entry name" value="PHOSPHATIDYLINOSITOL-3,5-BISPHOSPHATE 3-PHOSPHATASE"/>
    <property type="match status" value="1"/>
</dbReference>
<dbReference type="InterPro" id="IPR025816">
    <property type="entry name" value="RrmJ-type_MeTrfase"/>
</dbReference>
<feature type="binding site" evidence="6">
    <location>
        <begin position="767"/>
        <end position="773"/>
    </location>
    <ligand>
        <name>substrate</name>
    </ligand>
</feature>
<feature type="active site" description="Phosphocysteine intermediate" evidence="5">
    <location>
        <position position="767"/>
    </location>
</feature>
<dbReference type="SMART" id="SM00404">
    <property type="entry name" value="PTPc_motif"/>
    <property type="match status" value="1"/>
</dbReference>
<dbReference type="PROSITE" id="PS51339">
    <property type="entry name" value="PPASE_MYOTUBULARIN"/>
    <property type="match status" value="1"/>
</dbReference>
<evidence type="ECO:0000259" key="8">
    <source>
        <dbReference type="PROSITE" id="PS50056"/>
    </source>
</evidence>
<dbReference type="InterPro" id="IPR010569">
    <property type="entry name" value="Myotubularin-like_Pase_dom"/>
</dbReference>
<feature type="domain" description="Tyrosine specific protein phosphatases" evidence="8">
    <location>
        <begin position="743"/>
        <end position="780"/>
    </location>
</feature>
<dbReference type="InterPro" id="IPR016130">
    <property type="entry name" value="Tyr_Pase_AS"/>
</dbReference>
<dbReference type="GO" id="GO:0005737">
    <property type="term" value="C:cytoplasm"/>
    <property type="evidence" value="ECO:0007669"/>
    <property type="project" value="UniProtKB-SubCell"/>
</dbReference>
<dbReference type="InterPro" id="IPR030564">
    <property type="entry name" value="Myotubularin"/>
</dbReference>
<dbReference type="GO" id="GO:0012505">
    <property type="term" value="C:endomembrane system"/>
    <property type="evidence" value="ECO:0007669"/>
    <property type="project" value="UniProtKB-SubCell"/>
</dbReference>
<sequence>MRARDMPASMTTETPADDQEDAYLAQRQSTMDSATLDKLLMAEKNLAQAGQATTNVWKLIGKLPSEESESPPPPAHPTGLSASVSMPLRQNSRSSSNLSASHGIGSSPRRHTRTSTRRKISTQASDDIAAGKFLSTGPPSPINGNKWASTAPSGSRAELTIDTTDTTSVEARASPRYNMEIPRPEMAVGRSSLGNYAQSNSFYDRPGHFGARATDTLSDSNNYLVENGRSRSTHSSNVFGFNRNAAPLSEVTLFTFTVKKSDSVLEKLGSKRASIQLQVDADERMLYFLSAHDQREEYSCAAVTAKPQSRLGMQLKIQTGNASVNKKITFYSTEDRANFVQALEQGKVMINKKTTTAATPSRASSEAIDETASTVSSTFERSKLRDSMVSDHFQLLPGESVLEHVQRVTNLVVMSQSDRAVQGVLKITSYRITFVPYDASWKFGSFELPLAAIDLITRDGLMLLITCKDLRTLRLAMHDAYSRKKGYDQLPSTPDFRWLNLLTLRMKPPNMIGALFAFDFHTEKAKQRSCSIPEKHNGWFVYSPFAEYQRLGFLSAKKQPEEDGVITWRLLKNSKFRFSPTYPQLMVVPSLMSEEQLVQSARFRSRARLPVVVWRHPVNKSVLSRSSQPNYGMAGNRSEPDRILLRAYRDSANKNSSNMSPPLHIIDARKPIATKGNRLKGKGVENSQHYDNATIEFMGIANIHKMRESLDALKSLVSPSSVEDGDKHYHNRLENTRWLKHVMRVLSGARRVAEVLHEDGASVLVHCSDGWDRTPQLVALAQLILDPFYRSIRGFASLVEKEWCSFGHKFADRIGVGKDITDQPNERSPVMLQFLDCVWQMTRQFPTCFEFNEKFLIHISDSLISGLYGTFLYNSERERVLDKVWERTESVWTPVLENPGPYKNPLYRPTNRVLYPRANLKRVVLWDGMFFRWDPESHPDYMEFMDPVEKPDDDASTHGYDENGSPRGPSVLDPPSVMPIGGDLEDKVELDIDVIHDYDEFRTKTLSDCSDMSDDDDFEVSPSVTARYDGSSTLTADELNMTTPATSEADSESSSETRVPLDPSVLNRYHRGVEERTRQRAQGRNIREALLLAPDQSRIKYLEQLLSESVARELQLEAELDSVVHRPVRGTNVVSNGTNGSSNVAGAVKMALVTPIQAVAGSRVVFWLLLARAGFRLSVACFGAFLVAFDGFSPFFVCFCSFDEMSGDEMMAAMGFTSFGRVHRERRRVKQVKSKRTNVLPQLMPGTELVGNRAEFAADSVEEGSHGVLSLLCKGDGNCSLDVALGENCKEVEKQQNYVANSLLQELQLEKNKFNELESSQFFSARAATNAFEKLGKHRFLNRSAMKLATLDHIFQWTRSFNQKETFSFADICGGPGGFSEYLLWRTEQTSAVHGYGITLKDAANNCDWRLPSKFREMFTICYGEDGTGDLYSLANIRNFRDIVRGQHPNGVDLAVADGGFLDARSQSNQESMMTRLILAEVLAMFGVLRMGGDFVCKTFELATPAMLELCWILHRCFHHFTVVKPITSRPASSERYIVARGLRAGHPTSKLVEVLEDRLVRSHNSTAKNFQLHFLREQTPLREDVNFIHYMTTVNAALARNQIQACRRINEYVANKHKRKSWDDDAAVDPQEYCQCWQLGRIPRHGC</sequence>
<dbReference type="InterPro" id="IPR029021">
    <property type="entry name" value="Prot-tyrosine_phosphatase-like"/>
</dbReference>
<evidence type="ECO:0000256" key="7">
    <source>
        <dbReference type="SAM" id="MobiDB-lite"/>
    </source>
</evidence>
<keyword evidence="12" id="KW-1185">Reference proteome</keyword>
<feature type="compositionally biased region" description="Basic and acidic residues" evidence="7">
    <location>
        <begin position="944"/>
        <end position="961"/>
    </location>
</feature>
<reference evidence="11" key="1">
    <citation type="submission" date="2020-04" db="EMBL/GenBank/DDBJ databases">
        <title>Hybrid Assembly of Korean Phytophthora infestans isolates.</title>
        <authorList>
            <person name="Prokchorchik M."/>
            <person name="Lee Y."/>
            <person name="Seo J."/>
            <person name="Cho J.-H."/>
            <person name="Park Y.-E."/>
            <person name="Jang D.-C."/>
            <person name="Im J.-S."/>
            <person name="Choi J.-G."/>
            <person name="Park H.-J."/>
            <person name="Lee G.-B."/>
            <person name="Lee Y.-G."/>
            <person name="Hong S.-Y."/>
            <person name="Cho K."/>
            <person name="Sohn K.H."/>
        </authorList>
    </citation>
    <scope>NUCLEOTIDE SEQUENCE</scope>
    <source>
        <strain evidence="11">KR_1_A1</strain>
    </source>
</reference>
<keyword evidence="11" id="KW-0808">Transferase</keyword>
<evidence type="ECO:0000259" key="9">
    <source>
        <dbReference type="PROSITE" id="PS51339"/>
    </source>
</evidence>
<dbReference type="InterPro" id="IPR000387">
    <property type="entry name" value="Tyr_Pase_dom"/>
</dbReference>
<keyword evidence="11" id="KW-0489">Methyltransferase</keyword>
<gene>
    <name evidence="11" type="ORF">GN244_ATG13486</name>
</gene>
<evidence type="ECO:0000259" key="10">
    <source>
        <dbReference type="PROSITE" id="PS51613"/>
    </source>
</evidence>
<evidence type="ECO:0000313" key="12">
    <source>
        <dbReference type="Proteomes" id="UP000602510"/>
    </source>
</evidence>
<feature type="binding site" evidence="6">
    <location>
        <begin position="702"/>
        <end position="703"/>
    </location>
    <ligand>
        <name>substrate</name>
    </ligand>
</feature>
<feature type="compositionally biased region" description="Low complexity" evidence="7">
    <location>
        <begin position="88"/>
        <end position="101"/>
    </location>
</feature>
<dbReference type="PROSITE" id="PS50056">
    <property type="entry name" value="TYR_PHOSPHATASE_2"/>
    <property type="match status" value="1"/>
</dbReference>
<comment type="caution">
    <text evidence="11">The sequence shown here is derived from an EMBL/GenBank/DDBJ whole genome shotgun (WGS) entry which is preliminary data.</text>
</comment>
<dbReference type="GO" id="GO:0032259">
    <property type="term" value="P:methylation"/>
    <property type="evidence" value="ECO:0007669"/>
    <property type="project" value="UniProtKB-KW"/>
</dbReference>
<dbReference type="GO" id="GO:0008168">
    <property type="term" value="F:methyltransferase activity"/>
    <property type="evidence" value="ECO:0007669"/>
    <property type="project" value="UniProtKB-KW"/>
</dbReference>
<dbReference type="Gene3D" id="3.40.50.12760">
    <property type="match status" value="1"/>
</dbReference>
<feature type="region of interest" description="Disordered" evidence="7">
    <location>
        <begin position="1"/>
        <end position="21"/>
    </location>
</feature>
<keyword evidence="4" id="KW-0963">Cytoplasm</keyword>
<dbReference type="Pfam" id="PF01728">
    <property type="entry name" value="FtsJ"/>
    <property type="match status" value="1"/>
</dbReference>
<evidence type="ECO:0000256" key="4">
    <source>
        <dbReference type="ARBA" id="ARBA00022490"/>
    </source>
</evidence>